<evidence type="ECO:0000313" key="2">
    <source>
        <dbReference type="EMBL" id="EDL91580.1"/>
    </source>
</evidence>
<protein>
    <submittedName>
        <fullName evidence="2">RCG55337, isoform CRA_a</fullName>
    </submittedName>
</protein>
<feature type="compositionally biased region" description="Polar residues" evidence="1">
    <location>
        <begin position="1"/>
        <end position="21"/>
    </location>
</feature>
<evidence type="ECO:0000313" key="3">
    <source>
        <dbReference type="Proteomes" id="UP000234681"/>
    </source>
</evidence>
<dbReference type="AlphaFoldDB" id="A6KF43"/>
<gene>
    <name evidence="2" type="ORF">rCG_55337</name>
</gene>
<accession>A6KF43</accession>
<feature type="compositionally biased region" description="Basic and acidic residues" evidence="1">
    <location>
        <begin position="22"/>
        <end position="37"/>
    </location>
</feature>
<feature type="region of interest" description="Disordered" evidence="1">
    <location>
        <begin position="1"/>
        <end position="40"/>
    </location>
</feature>
<organism evidence="2 3">
    <name type="scientific">Rattus norvegicus</name>
    <name type="common">Rat</name>
    <dbReference type="NCBI Taxonomy" id="10116"/>
    <lineage>
        <taxon>Eukaryota</taxon>
        <taxon>Metazoa</taxon>
        <taxon>Chordata</taxon>
        <taxon>Craniata</taxon>
        <taxon>Vertebrata</taxon>
        <taxon>Euteleostomi</taxon>
        <taxon>Mammalia</taxon>
        <taxon>Eutheria</taxon>
        <taxon>Euarchontoglires</taxon>
        <taxon>Glires</taxon>
        <taxon>Rodentia</taxon>
        <taxon>Myomorpha</taxon>
        <taxon>Muroidea</taxon>
        <taxon>Muridae</taxon>
        <taxon>Murinae</taxon>
        <taxon>Rattus</taxon>
    </lineage>
</organism>
<reference evidence="2 3" key="2">
    <citation type="submission" date="2005-09" db="EMBL/GenBank/DDBJ databases">
        <authorList>
            <person name="Mural R.J."/>
            <person name="Li P.W."/>
            <person name="Adams M.D."/>
            <person name="Amanatides P.G."/>
            <person name="Baden-Tillson H."/>
            <person name="Barnstead M."/>
            <person name="Chin S.H."/>
            <person name="Dew I."/>
            <person name="Evans C.A."/>
            <person name="Ferriera S."/>
            <person name="Flanigan M."/>
            <person name="Fosler C."/>
            <person name="Glodek A."/>
            <person name="Gu Z."/>
            <person name="Holt R.A."/>
            <person name="Jennings D."/>
            <person name="Kraft C.L."/>
            <person name="Lu F."/>
            <person name="Nguyen T."/>
            <person name="Nusskern D.R."/>
            <person name="Pfannkoch C.M."/>
            <person name="Sitter C."/>
            <person name="Sutton G.G."/>
            <person name="Venter J.C."/>
            <person name="Wang Z."/>
            <person name="Woodage T."/>
            <person name="Zheng X.H."/>
            <person name="Zhong F."/>
        </authorList>
    </citation>
    <scope>NUCLEOTIDE SEQUENCE [LARGE SCALE GENOMIC DNA]</scope>
    <source>
        <strain evidence="2">BN</strain>
        <strain evidence="3">BN, Sprague-Dawley</strain>
    </source>
</reference>
<dbReference type="EMBL" id="CH474042">
    <property type="protein sequence ID" value="EDL91581.1"/>
    <property type="molecule type" value="Genomic_DNA"/>
</dbReference>
<proteinExistence type="predicted"/>
<dbReference type="Proteomes" id="UP000234681">
    <property type="component" value="Chromosome 4"/>
</dbReference>
<dbReference type="EMBL" id="CH474042">
    <property type="protein sequence ID" value="EDL91580.1"/>
    <property type="molecule type" value="Genomic_DNA"/>
</dbReference>
<evidence type="ECO:0000256" key="1">
    <source>
        <dbReference type="SAM" id="MobiDB-lite"/>
    </source>
</evidence>
<name>A6KF43_RAT</name>
<reference evidence="2" key="1">
    <citation type="journal article" date="2005" name="Genome Res.">
        <title>Gene and alternative splicing annotation with AIR.</title>
        <authorList>
            <person name="Florea L."/>
            <person name="Di Francesco V."/>
            <person name="Miller J."/>
            <person name="Turner R."/>
            <person name="Yao A."/>
            <person name="Harris M."/>
            <person name="Walenz B."/>
            <person name="Mobarry C."/>
            <person name="Merkulov G.V."/>
            <person name="Charlab R."/>
            <person name="Dew I."/>
            <person name="Deng Z."/>
            <person name="Istrail S."/>
            <person name="Li P."/>
            <person name="Sutton G."/>
        </authorList>
    </citation>
    <scope>NUCLEOTIDE SEQUENCE</scope>
    <source>
        <strain evidence="2">BN</strain>
    </source>
</reference>
<sequence length="76" mass="8332">MPQESQSSTTQGRASQSCSHHQSQDRAPEGAAQEHKVKAGQFPHVCHHSYSAAETARSNLTVQLWLPDWTGILHVA</sequence>